<protein>
    <submittedName>
        <fullName evidence="1">Uncharacterized protein</fullName>
    </submittedName>
</protein>
<dbReference type="AlphaFoldDB" id="A0A517QGZ3"/>
<organism evidence="1 3">
    <name type="scientific">Thalassoglobus polymorphus</name>
    <dbReference type="NCBI Taxonomy" id="2527994"/>
    <lineage>
        <taxon>Bacteria</taxon>
        <taxon>Pseudomonadati</taxon>
        <taxon>Planctomycetota</taxon>
        <taxon>Planctomycetia</taxon>
        <taxon>Planctomycetales</taxon>
        <taxon>Planctomycetaceae</taxon>
        <taxon>Thalassoglobus</taxon>
    </lineage>
</organism>
<proteinExistence type="predicted"/>
<keyword evidence="3" id="KW-1185">Reference proteome</keyword>
<evidence type="ECO:0000313" key="1">
    <source>
        <dbReference type="EMBL" id="QDT30903.1"/>
    </source>
</evidence>
<dbReference type="EMBL" id="CP036267">
    <property type="protein sequence ID" value="QDT30903.1"/>
    <property type="molecule type" value="Genomic_DNA"/>
</dbReference>
<dbReference type="OrthoDB" id="8606643at2"/>
<dbReference type="InterPro" id="IPR027417">
    <property type="entry name" value="P-loop_NTPase"/>
</dbReference>
<dbReference type="Proteomes" id="UP000315724">
    <property type="component" value="Chromosome"/>
</dbReference>
<evidence type="ECO:0000313" key="2">
    <source>
        <dbReference type="EMBL" id="QDT30948.1"/>
    </source>
</evidence>
<dbReference type="KEGG" id="tpol:Mal48_01320"/>
<accession>A0A517QGZ3</accession>
<dbReference type="SUPFAM" id="SSF52540">
    <property type="entry name" value="P-loop containing nucleoside triphosphate hydrolases"/>
    <property type="match status" value="1"/>
</dbReference>
<dbReference type="KEGG" id="tpol:Mal48_01770"/>
<dbReference type="EMBL" id="CP036267">
    <property type="protein sequence ID" value="QDT30948.1"/>
    <property type="molecule type" value="Genomic_DNA"/>
</dbReference>
<gene>
    <name evidence="1" type="ORF">Mal48_01320</name>
    <name evidence="2" type="ORF">Mal48_01770</name>
</gene>
<name>A0A517QGZ3_9PLAN</name>
<sequence length="208" mass="23105">MSIATVILGESGSGKTSSLRTLDPNQTLIIQPVKKPLPFRSAGWESSVRPTDDPAEIQKIIPEAYRAGKRVFVIDDFQYTMANAFMRRSGEKSFDKFTEIGRSAWDVMQAANNGPNDARVYFLWHTETTADGRTKAKTIGKMLDEKITVEGLFSIVLRCHCLDGQHFFTTTTDGSDPVKSPFDMFASPSIPNDLGHVDAAICEYYGIR</sequence>
<dbReference type="RefSeq" id="WP_145195170.1">
    <property type="nucleotide sequence ID" value="NZ_CP036267.1"/>
</dbReference>
<reference evidence="1 3" key="1">
    <citation type="submission" date="2019-02" db="EMBL/GenBank/DDBJ databases">
        <title>Deep-cultivation of Planctomycetes and their phenomic and genomic characterization uncovers novel biology.</title>
        <authorList>
            <person name="Wiegand S."/>
            <person name="Jogler M."/>
            <person name="Boedeker C."/>
            <person name="Pinto D."/>
            <person name="Vollmers J."/>
            <person name="Rivas-Marin E."/>
            <person name="Kohn T."/>
            <person name="Peeters S.H."/>
            <person name="Heuer A."/>
            <person name="Rast P."/>
            <person name="Oberbeckmann S."/>
            <person name="Bunk B."/>
            <person name="Jeske O."/>
            <person name="Meyerdierks A."/>
            <person name="Storesund J.E."/>
            <person name="Kallscheuer N."/>
            <person name="Luecker S."/>
            <person name="Lage O.M."/>
            <person name="Pohl T."/>
            <person name="Merkel B.J."/>
            <person name="Hornburger P."/>
            <person name="Mueller R.-W."/>
            <person name="Bruemmer F."/>
            <person name="Labrenz M."/>
            <person name="Spormann A.M."/>
            <person name="Op den Camp H."/>
            <person name="Overmann J."/>
            <person name="Amann R."/>
            <person name="Jetten M.S.M."/>
            <person name="Mascher T."/>
            <person name="Medema M.H."/>
            <person name="Devos D.P."/>
            <person name="Kaster A.-K."/>
            <person name="Ovreas L."/>
            <person name="Rohde M."/>
            <person name="Galperin M.Y."/>
            <person name="Jogler C."/>
        </authorList>
    </citation>
    <scope>NUCLEOTIDE SEQUENCE [LARGE SCALE GENOMIC DNA]</scope>
    <source>
        <strain evidence="1 3">Mal48</strain>
    </source>
</reference>
<evidence type="ECO:0000313" key="3">
    <source>
        <dbReference type="Proteomes" id="UP000315724"/>
    </source>
</evidence>